<sequence length="237" mass="26684">MYLENVKKTALQPQQRLVVLRFYLLPRLYHRLILGPVSRKHLMRLDKIIRSSVRDWLKLPHDVPLGAFHARVPHGGLGIPSLRTVIPYLRLRRLNALALSEYGACKEAHKMKYIQDLVRQSEAMLLYKGSVINSKKANQKFWTNYFLGSADGAALKEVDNAPGASAWVAEGTRFLSVHTVPPSAASASASSGDGGCRSVLAGEGSRWRRFALTRGRSWHGDETAEVRSTRWRNRTLR</sequence>
<gene>
    <name evidence="1" type="ORF">HPB51_016279</name>
</gene>
<dbReference type="AlphaFoldDB" id="A0A9J6ETA8"/>
<organism evidence="1 2">
    <name type="scientific">Rhipicephalus microplus</name>
    <name type="common">Cattle tick</name>
    <name type="synonym">Boophilus microplus</name>
    <dbReference type="NCBI Taxonomy" id="6941"/>
    <lineage>
        <taxon>Eukaryota</taxon>
        <taxon>Metazoa</taxon>
        <taxon>Ecdysozoa</taxon>
        <taxon>Arthropoda</taxon>
        <taxon>Chelicerata</taxon>
        <taxon>Arachnida</taxon>
        <taxon>Acari</taxon>
        <taxon>Parasitiformes</taxon>
        <taxon>Ixodida</taxon>
        <taxon>Ixodoidea</taxon>
        <taxon>Ixodidae</taxon>
        <taxon>Rhipicephalinae</taxon>
        <taxon>Rhipicephalus</taxon>
        <taxon>Boophilus</taxon>
    </lineage>
</organism>
<evidence type="ECO:0000313" key="1">
    <source>
        <dbReference type="EMBL" id="KAH8037731.1"/>
    </source>
</evidence>
<protein>
    <submittedName>
        <fullName evidence="1">Uncharacterized protein</fullName>
    </submittedName>
</protein>
<dbReference type="PANTHER" id="PTHR37557">
    <property type="entry name" value="115 KDA PROTEIN IN TYPE-1 RETROTRANSPOSABLE ELEMENT R1DM-LIKE PROTEIN-RELATED-RELATED"/>
    <property type="match status" value="1"/>
</dbReference>
<accession>A0A9J6ETA8</accession>
<dbReference type="PANTHER" id="PTHR37557:SF4">
    <property type="entry name" value="CCHC-TYPE DOMAIN-CONTAINING PROTEIN"/>
    <property type="match status" value="1"/>
</dbReference>
<reference evidence="1" key="1">
    <citation type="journal article" date="2020" name="Cell">
        <title>Large-Scale Comparative Analyses of Tick Genomes Elucidate Their Genetic Diversity and Vector Capacities.</title>
        <authorList>
            <consortium name="Tick Genome and Microbiome Consortium (TIGMIC)"/>
            <person name="Jia N."/>
            <person name="Wang J."/>
            <person name="Shi W."/>
            <person name="Du L."/>
            <person name="Sun Y."/>
            <person name="Zhan W."/>
            <person name="Jiang J.F."/>
            <person name="Wang Q."/>
            <person name="Zhang B."/>
            <person name="Ji P."/>
            <person name="Bell-Sakyi L."/>
            <person name="Cui X.M."/>
            <person name="Yuan T.T."/>
            <person name="Jiang B.G."/>
            <person name="Yang W.F."/>
            <person name="Lam T.T."/>
            <person name="Chang Q.C."/>
            <person name="Ding S.J."/>
            <person name="Wang X.J."/>
            <person name="Zhu J.G."/>
            <person name="Ruan X.D."/>
            <person name="Zhao L."/>
            <person name="Wei J.T."/>
            <person name="Ye R.Z."/>
            <person name="Que T.C."/>
            <person name="Du C.H."/>
            <person name="Zhou Y.H."/>
            <person name="Cheng J.X."/>
            <person name="Dai P.F."/>
            <person name="Guo W.B."/>
            <person name="Han X.H."/>
            <person name="Huang E.J."/>
            <person name="Li L.F."/>
            <person name="Wei W."/>
            <person name="Gao Y.C."/>
            <person name="Liu J.Z."/>
            <person name="Shao H.Z."/>
            <person name="Wang X."/>
            <person name="Wang C.C."/>
            <person name="Yang T.C."/>
            <person name="Huo Q.B."/>
            <person name="Li W."/>
            <person name="Chen H.Y."/>
            <person name="Chen S.E."/>
            <person name="Zhou L.G."/>
            <person name="Ni X.B."/>
            <person name="Tian J.H."/>
            <person name="Sheng Y."/>
            <person name="Liu T."/>
            <person name="Pan Y.S."/>
            <person name="Xia L.Y."/>
            <person name="Li J."/>
            <person name="Zhao F."/>
            <person name="Cao W.C."/>
        </authorList>
    </citation>
    <scope>NUCLEOTIDE SEQUENCE</scope>
    <source>
        <strain evidence="1">Rmic-2018</strain>
    </source>
</reference>
<comment type="caution">
    <text evidence="1">The sequence shown here is derived from an EMBL/GenBank/DDBJ whole genome shotgun (WGS) entry which is preliminary data.</text>
</comment>
<dbReference type="EMBL" id="JABSTU010000002">
    <property type="protein sequence ID" value="KAH8037731.1"/>
    <property type="molecule type" value="Genomic_DNA"/>
</dbReference>
<reference evidence="1" key="2">
    <citation type="submission" date="2021-09" db="EMBL/GenBank/DDBJ databases">
        <authorList>
            <person name="Jia N."/>
            <person name="Wang J."/>
            <person name="Shi W."/>
            <person name="Du L."/>
            <person name="Sun Y."/>
            <person name="Zhan W."/>
            <person name="Jiang J."/>
            <person name="Wang Q."/>
            <person name="Zhang B."/>
            <person name="Ji P."/>
            <person name="Sakyi L.B."/>
            <person name="Cui X."/>
            <person name="Yuan T."/>
            <person name="Jiang B."/>
            <person name="Yang W."/>
            <person name="Lam T.T.-Y."/>
            <person name="Chang Q."/>
            <person name="Ding S."/>
            <person name="Wang X."/>
            <person name="Zhu J."/>
            <person name="Ruan X."/>
            <person name="Zhao L."/>
            <person name="Wei J."/>
            <person name="Que T."/>
            <person name="Du C."/>
            <person name="Cheng J."/>
            <person name="Dai P."/>
            <person name="Han X."/>
            <person name="Huang E."/>
            <person name="Gao Y."/>
            <person name="Liu J."/>
            <person name="Shao H."/>
            <person name="Ye R."/>
            <person name="Li L."/>
            <person name="Wei W."/>
            <person name="Wang X."/>
            <person name="Wang C."/>
            <person name="Huo Q."/>
            <person name="Li W."/>
            <person name="Guo W."/>
            <person name="Chen H."/>
            <person name="Chen S."/>
            <person name="Zhou L."/>
            <person name="Zhou L."/>
            <person name="Ni X."/>
            <person name="Tian J."/>
            <person name="Zhou Y."/>
            <person name="Sheng Y."/>
            <person name="Liu T."/>
            <person name="Pan Y."/>
            <person name="Xia L."/>
            <person name="Li J."/>
            <person name="Zhao F."/>
            <person name="Cao W."/>
        </authorList>
    </citation>
    <scope>NUCLEOTIDE SEQUENCE</scope>
    <source>
        <strain evidence="1">Rmic-2018</strain>
        <tissue evidence="1">Larvae</tissue>
    </source>
</reference>
<evidence type="ECO:0000313" key="2">
    <source>
        <dbReference type="Proteomes" id="UP000821866"/>
    </source>
</evidence>
<name>A0A9J6ETA8_RHIMP</name>
<dbReference type="Proteomes" id="UP000821866">
    <property type="component" value="Chromosome 10"/>
</dbReference>
<proteinExistence type="predicted"/>
<keyword evidence="2" id="KW-1185">Reference proteome</keyword>